<feature type="domain" description="BAH" evidence="14">
    <location>
        <begin position="560"/>
        <end position="703"/>
    </location>
</feature>
<dbReference type="PRINTS" id="PR00105">
    <property type="entry name" value="C5METTRFRASE"/>
</dbReference>
<keyword evidence="4 8" id="KW-0949">S-adenosyl-L-methionine</keyword>
<evidence type="ECO:0000256" key="5">
    <source>
        <dbReference type="ARBA" id="ARBA00022737"/>
    </source>
</evidence>
<sequence>MPPTRLKLYVEIPTRRKLPRPTACEQSSSPNVREPSSTICVESQAPKKFKTVLEPYVELPPLRSKSKRKTRPETPASGSSAGTEIIHTPPRKRRRIPKYDDEIEATINDGSATIPALRASPTVSDIQARLQSPTVSDIAAAASTSYPRHLKSRARSPSPIFSDGTENDTPVIDHNTNTIPSRSATPTDLTIYEPFLDVMIEDADLTIDGETHLEDTDADSEDNDDAPVRQIQDFTIYDLKTKECIDFASLVEQGVENIRCGASGVVRAWFNDMDNEILSDSLDESNDHIDMITFAGERVQLSRILELNMHHFDEDNDTFDGKIYLRTKYAWYILDSPSVQYQRYFFPFFVKHRLCHLVLSWALKDETVTLQEFLQRLVNDPIFQNGDTNEKIFSALVILGRSISSEEMETDETRSYMSSTIPSVISENRKRLQTIKRVPIIKTLLSKEYGRDDYSTEVASSSTTRTKPTRSKYKKLPSNKEKAILLHKNDTVVTPVVSRIVKDLYNLELEVSGETEEQDQAVVKAIKEAKEHNEDPENVKWGPLADCVQGYYESVTLDGEVYHVGDDVMVSVNPDDNDNEWGNFTHPKGGNYYANHVWFVKIAFFFDHPNKINPSTKEPVKMFHGQWFQHGSRTILQEVAHTRSLYLTDQCDNNPVASIFRKCSIKYLPPEAVEEEDDCDPMGSDFHCSLMWDNTQFHLIDIPTEAQIDELCAHQLSHKRCVGCALQEKHRTEQVALPIDSSNGVTRFGVNYHKGDCVYIQGSTCVLDIARIEDIKWSNNEEAMLDIRRLLRRDDDFKAKESPAEEKRLYLSQKVDCIDFSNVEGKCYVKHLPQSENCAITEWVQHDDHWYLNEEEDGDQNLVRIKRKAFQVCHDCLSDHEEELEEFKNNLIGQGKLRGLELFSGAGGLGTGMNSSGYVDTKWAVEFSPAAAMSYRANHPDTIVYCQDSNLLLKHAIETREGKNPKPLVSNFSSKEKCKEMPRRGDVDFIFGGPPCQAFSGANHTPKADDIRTTLPCNMLSFVEEYDPDYFLLENVTGLLRYPLLATTDGRRLTGGIKMGVVKMIMRVLIALGYQVRFKILEAGQYGCPQSRKRIIFLGAKRGLKLPDFPIPTHAFTKACAWRVPCNPKKRLLPVTHSKDSESIEGGSYHYAPMNPISIKDAIGDLARPAFEWKNPHHIIEATAKDRKEALSREEQGIKQVDAIRSGTKSSLPLPGFPRGAPYAKPPQNAYQKWMREKMKEGERVMDHVTKYHKANIVESTVTMPLEPDVHHTILPVVLQPPCARPGKKQADKVFYGRTNDSSFFRTALATSSPAMKDSWPLHPSQKRVYTIREAARSQGFPDHYKFLSEKKLPNGIAEDQQRQIGNAVPVPLALALGKALGDALKTMWKEKRKEGSPAI</sequence>
<evidence type="ECO:0000313" key="15">
    <source>
        <dbReference type="EMBL" id="KTB38197.1"/>
    </source>
</evidence>
<feature type="region of interest" description="Disordered" evidence="13">
    <location>
        <begin position="15"/>
        <end position="39"/>
    </location>
</feature>
<dbReference type="InterPro" id="IPR018117">
    <property type="entry name" value="C5_DNA_meth_AS"/>
</dbReference>
<feature type="active site" evidence="9 10">
    <location>
        <position position="996"/>
    </location>
</feature>
<reference evidence="15 16" key="1">
    <citation type="submission" date="2015-12" db="EMBL/GenBank/DDBJ databases">
        <title>Draft genome sequence of Moniliophthora roreri, the causal agent of frosty pod rot of cacao.</title>
        <authorList>
            <person name="Aime M.C."/>
            <person name="Diaz-Valderrama J.R."/>
            <person name="Kijpornyongpan T."/>
            <person name="Phillips-Mora W."/>
        </authorList>
    </citation>
    <scope>NUCLEOTIDE SEQUENCE [LARGE SCALE GENOMIC DNA]</scope>
    <source>
        <strain evidence="15 16">MCA 2952</strain>
    </source>
</reference>
<dbReference type="Gene3D" id="2.30.30.490">
    <property type="match status" value="2"/>
</dbReference>
<dbReference type="PROSITE" id="PS51038">
    <property type="entry name" value="BAH"/>
    <property type="match status" value="2"/>
</dbReference>
<evidence type="ECO:0000256" key="11">
    <source>
        <dbReference type="RuleBase" id="RU000416"/>
    </source>
</evidence>
<dbReference type="SMART" id="SM00439">
    <property type="entry name" value="BAH"/>
    <property type="match status" value="2"/>
</dbReference>
<evidence type="ECO:0000256" key="10">
    <source>
        <dbReference type="PROSITE-ProRule" id="PRU01016"/>
    </source>
</evidence>
<dbReference type="InterPro" id="IPR043151">
    <property type="entry name" value="BAH_sf"/>
</dbReference>
<dbReference type="GO" id="GO:0006346">
    <property type="term" value="P:DNA methylation-dependent constitutive heterochromatin formation"/>
    <property type="evidence" value="ECO:0007669"/>
    <property type="project" value="InterPro"/>
</dbReference>
<dbReference type="GO" id="GO:0032259">
    <property type="term" value="P:methylation"/>
    <property type="evidence" value="ECO:0007669"/>
    <property type="project" value="UniProtKB-KW"/>
</dbReference>
<keyword evidence="2 8" id="KW-0489">Methyltransferase</keyword>
<feature type="region of interest" description="Disordered" evidence="13">
    <location>
        <begin position="55"/>
        <end position="93"/>
    </location>
</feature>
<feature type="region of interest" description="Disordered" evidence="13">
    <location>
        <begin position="149"/>
        <end position="185"/>
    </location>
</feature>
<evidence type="ECO:0000256" key="3">
    <source>
        <dbReference type="ARBA" id="ARBA00022679"/>
    </source>
</evidence>
<keyword evidence="7 8" id="KW-0539">Nucleus</keyword>
<dbReference type="InterPro" id="IPR031303">
    <property type="entry name" value="C5_meth_CS"/>
</dbReference>
<evidence type="ECO:0000313" key="16">
    <source>
        <dbReference type="Proteomes" id="UP000054988"/>
    </source>
</evidence>
<dbReference type="InterPro" id="IPR001025">
    <property type="entry name" value="BAH_dom"/>
</dbReference>
<keyword evidence="5" id="KW-0677">Repeat</keyword>
<dbReference type="Proteomes" id="UP000054988">
    <property type="component" value="Unassembled WGS sequence"/>
</dbReference>
<evidence type="ECO:0000256" key="13">
    <source>
        <dbReference type="SAM" id="MobiDB-lite"/>
    </source>
</evidence>
<dbReference type="GO" id="GO:0003677">
    <property type="term" value="F:DNA binding"/>
    <property type="evidence" value="ECO:0007669"/>
    <property type="project" value="UniProtKB-KW"/>
</dbReference>
<evidence type="ECO:0000256" key="8">
    <source>
        <dbReference type="PIRNR" id="PIRNR037404"/>
    </source>
</evidence>
<comment type="catalytic activity">
    <reaction evidence="8 12">
        <text>a 2'-deoxycytidine in DNA + S-adenosyl-L-methionine = a 5-methyl-2'-deoxycytidine in DNA + S-adenosyl-L-homocysteine + H(+)</text>
        <dbReference type="Rhea" id="RHEA:13681"/>
        <dbReference type="Rhea" id="RHEA-COMP:11369"/>
        <dbReference type="Rhea" id="RHEA-COMP:11370"/>
        <dbReference type="ChEBI" id="CHEBI:15378"/>
        <dbReference type="ChEBI" id="CHEBI:57856"/>
        <dbReference type="ChEBI" id="CHEBI:59789"/>
        <dbReference type="ChEBI" id="CHEBI:85452"/>
        <dbReference type="ChEBI" id="CHEBI:85454"/>
        <dbReference type="EC" id="2.1.1.37"/>
    </reaction>
</comment>
<dbReference type="EC" id="2.1.1.37" evidence="8"/>
<proteinExistence type="inferred from homology"/>
<dbReference type="Gene3D" id="3.40.50.150">
    <property type="entry name" value="Vaccinia Virus protein VP39"/>
    <property type="match status" value="1"/>
</dbReference>
<keyword evidence="6 8" id="KW-0238">DNA-binding</keyword>
<dbReference type="GO" id="GO:0005634">
    <property type="term" value="C:nucleus"/>
    <property type="evidence" value="ECO:0007669"/>
    <property type="project" value="UniProtKB-SubCell"/>
</dbReference>
<dbReference type="CDD" id="cd04370">
    <property type="entry name" value="BAH"/>
    <property type="match status" value="1"/>
</dbReference>
<dbReference type="PANTHER" id="PTHR10629:SF52">
    <property type="entry name" value="DNA (CYTOSINE-5)-METHYLTRANSFERASE 1"/>
    <property type="match status" value="1"/>
</dbReference>
<dbReference type="GO" id="GO:0003886">
    <property type="term" value="F:DNA (cytosine-5-)-methyltransferase activity"/>
    <property type="evidence" value="ECO:0007669"/>
    <property type="project" value="UniProtKB-UniRule"/>
</dbReference>
<feature type="compositionally biased region" description="Polar residues" evidence="13">
    <location>
        <begin position="174"/>
        <end position="185"/>
    </location>
</feature>
<evidence type="ECO:0000256" key="12">
    <source>
        <dbReference type="RuleBase" id="RU000417"/>
    </source>
</evidence>
<evidence type="ECO:0000256" key="6">
    <source>
        <dbReference type="ARBA" id="ARBA00023125"/>
    </source>
</evidence>
<dbReference type="InterPro" id="IPR050390">
    <property type="entry name" value="C5-Methyltransferase"/>
</dbReference>
<gene>
    <name evidence="15" type="ORF">WG66_9164</name>
</gene>
<dbReference type="PIRSF" id="PIRSF037404">
    <property type="entry name" value="DNMT1"/>
    <property type="match status" value="1"/>
</dbReference>
<dbReference type="Pfam" id="PF12047">
    <property type="entry name" value="DNMT1-RFD"/>
    <property type="match status" value="1"/>
</dbReference>
<dbReference type="Pfam" id="PF00145">
    <property type="entry name" value="DNA_methylase"/>
    <property type="match status" value="1"/>
</dbReference>
<dbReference type="GO" id="GO:0003682">
    <property type="term" value="F:chromatin binding"/>
    <property type="evidence" value="ECO:0007669"/>
    <property type="project" value="UniProtKB-UniRule"/>
</dbReference>
<dbReference type="GO" id="GO:0044027">
    <property type="term" value="P:negative regulation of gene expression via chromosomal CpG island methylation"/>
    <property type="evidence" value="ECO:0007669"/>
    <property type="project" value="TreeGrafter"/>
</dbReference>
<protein>
    <recommendedName>
        <fullName evidence="8">DNA (cytosine-5)-methyltransferase</fullName>
        <ecNumber evidence="8">2.1.1.37</ecNumber>
    </recommendedName>
</protein>
<evidence type="ECO:0000256" key="4">
    <source>
        <dbReference type="ARBA" id="ARBA00022691"/>
    </source>
</evidence>
<keyword evidence="3 8" id="KW-0808">Transferase</keyword>
<feature type="compositionally biased region" description="Polar residues" evidence="13">
    <location>
        <begin position="24"/>
        <end position="39"/>
    </location>
</feature>
<dbReference type="Gene3D" id="3.90.120.10">
    <property type="entry name" value="DNA Methylase, subunit A, domain 2"/>
    <property type="match status" value="1"/>
</dbReference>
<evidence type="ECO:0000259" key="14">
    <source>
        <dbReference type="PROSITE" id="PS51038"/>
    </source>
</evidence>
<dbReference type="SUPFAM" id="SSF53335">
    <property type="entry name" value="S-adenosyl-L-methionine-dependent methyltransferases"/>
    <property type="match status" value="1"/>
</dbReference>
<accession>A0A0W0FPP7</accession>
<comment type="subcellular location">
    <subcellularLocation>
        <location evidence="1 8">Nucleus</location>
    </subcellularLocation>
</comment>
<dbReference type="eggNOG" id="ENOG502QPKK">
    <property type="taxonomic scope" value="Eukaryota"/>
</dbReference>
<dbReference type="Pfam" id="PF01426">
    <property type="entry name" value="BAH"/>
    <property type="match status" value="2"/>
</dbReference>
<organism evidence="15 16">
    <name type="scientific">Moniliophthora roreri</name>
    <name type="common">Frosty pod rot fungus</name>
    <name type="synonym">Monilia roreri</name>
    <dbReference type="NCBI Taxonomy" id="221103"/>
    <lineage>
        <taxon>Eukaryota</taxon>
        <taxon>Fungi</taxon>
        <taxon>Dikarya</taxon>
        <taxon>Basidiomycota</taxon>
        <taxon>Agaricomycotina</taxon>
        <taxon>Agaricomycetes</taxon>
        <taxon>Agaricomycetidae</taxon>
        <taxon>Agaricales</taxon>
        <taxon>Marasmiineae</taxon>
        <taxon>Marasmiaceae</taxon>
        <taxon>Moniliophthora</taxon>
    </lineage>
</organism>
<evidence type="ECO:0000256" key="1">
    <source>
        <dbReference type="ARBA" id="ARBA00004123"/>
    </source>
</evidence>
<dbReference type="PROSITE" id="PS00094">
    <property type="entry name" value="C5_MTASE_1"/>
    <property type="match status" value="1"/>
</dbReference>
<dbReference type="InterPro" id="IPR001525">
    <property type="entry name" value="C5_MeTfrase"/>
</dbReference>
<dbReference type="NCBIfam" id="TIGR00675">
    <property type="entry name" value="dcm"/>
    <property type="match status" value="1"/>
</dbReference>
<dbReference type="PROSITE" id="PS51679">
    <property type="entry name" value="SAM_MT_C5"/>
    <property type="match status" value="1"/>
</dbReference>
<comment type="caution">
    <text evidence="15">The sequence shown here is derived from an EMBL/GenBank/DDBJ whole genome shotgun (WGS) entry which is preliminary data.</text>
</comment>
<evidence type="ECO:0000256" key="2">
    <source>
        <dbReference type="ARBA" id="ARBA00022603"/>
    </source>
</evidence>
<dbReference type="InterPro" id="IPR022702">
    <property type="entry name" value="Cytosine_MeTrfase1_RFD"/>
</dbReference>
<evidence type="ECO:0000256" key="7">
    <source>
        <dbReference type="ARBA" id="ARBA00023242"/>
    </source>
</evidence>
<evidence type="ECO:0000256" key="9">
    <source>
        <dbReference type="PIRSR" id="PIRSR037404-1"/>
    </source>
</evidence>
<name>A0A0W0FPP7_MONRR</name>
<comment type="similarity">
    <text evidence="8 10 11">Belongs to the class I-like SAM-binding methyltransferase superfamily. C5-methyltransferase family.</text>
</comment>
<dbReference type="PANTHER" id="PTHR10629">
    <property type="entry name" value="CYTOSINE-SPECIFIC METHYLTRANSFERASE"/>
    <property type="match status" value="1"/>
</dbReference>
<dbReference type="InterPro" id="IPR029063">
    <property type="entry name" value="SAM-dependent_MTases_sf"/>
</dbReference>
<dbReference type="EMBL" id="LATX01001774">
    <property type="protein sequence ID" value="KTB38197.1"/>
    <property type="molecule type" value="Genomic_DNA"/>
</dbReference>
<feature type="domain" description="BAH" evidence="14">
    <location>
        <begin position="750"/>
        <end position="867"/>
    </location>
</feature>
<dbReference type="PROSITE" id="PS00095">
    <property type="entry name" value="C5_MTASE_2"/>
    <property type="match status" value="1"/>
</dbReference>